<evidence type="ECO:0000256" key="1">
    <source>
        <dbReference type="SAM" id="MobiDB-lite"/>
    </source>
</evidence>
<evidence type="ECO:0000313" key="4">
    <source>
        <dbReference type="Proteomes" id="UP000250434"/>
    </source>
</evidence>
<dbReference type="OrthoDB" id="3636448at2"/>
<dbReference type="KEGG" id="aab:A4R43_27780"/>
<gene>
    <name evidence="3" type="ORF">A4R43_27780</name>
</gene>
<proteinExistence type="predicted"/>
<keyword evidence="2" id="KW-1133">Transmembrane helix</keyword>
<feature type="region of interest" description="Disordered" evidence="1">
    <location>
        <begin position="71"/>
        <end position="155"/>
    </location>
</feature>
<accession>A0A344LCP1</accession>
<name>A0A344LCP1_9PSEU</name>
<sequence length="166" mass="17839">MKHEVTVAQLLEREGWDARRRPKSRSRLQLFSVMAAVVIGCGIAALLVRVVHAPSPEHRAETIVEDVGIVQPPARTPSGVAGPEATVASDEPKLVPGGGAWYEEEETTTRQRETTTPPTTTSKKATTTTTNQPSEPGGENPPTTTTSKKPTTTTTTSRCIIWPLVC</sequence>
<dbReference type="EMBL" id="CP015163">
    <property type="protein sequence ID" value="AXB45815.1"/>
    <property type="molecule type" value="Genomic_DNA"/>
</dbReference>
<dbReference type="Proteomes" id="UP000250434">
    <property type="component" value="Chromosome"/>
</dbReference>
<feature type="compositionally biased region" description="Low complexity" evidence="1">
    <location>
        <begin position="114"/>
        <end position="155"/>
    </location>
</feature>
<keyword evidence="2" id="KW-0472">Membrane</keyword>
<keyword evidence="4" id="KW-1185">Reference proteome</keyword>
<protein>
    <submittedName>
        <fullName evidence="3">Uncharacterized protein</fullName>
    </submittedName>
</protein>
<keyword evidence="2" id="KW-0812">Transmembrane</keyword>
<dbReference type="AlphaFoldDB" id="A0A344LCP1"/>
<reference evidence="3 4" key="1">
    <citation type="submission" date="2016-04" db="EMBL/GenBank/DDBJ databases">
        <title>Complete genome sequence and analysis of deep-sea sediment isolate, Amycolatopsis sp. WP1.</title>
        <authorList>
            <person name="Wang H."/>
            <person name="Chen S."/>
            <person name="Wu Q."/>
        </authorList>
    </citation>
    <scope>NUCLEOTIDE SEQUENCE [LARGE SCALE GENOMIC DNA]</scope>
    <source>
        <strain evidence="3 4">WP1</strain>
    </source>
</reference>
<evidence type="ECO:0000256" key="2">
    <source>
        <dbReference type="SAM" id="Phobius"/>
    </source>
</evidence>
<feature type="transmembrane region" description="Helical" evidence="2">
    <location>
        <begin position="28"/>
        <end position="48"/>
    </location>
</feature>
<organism evidence="3 4">
    <name type="scientific">Amycolatopsis albispora</name>
    <dbReference type="NCBI Taxonomy" id="1804986"/>
    <lineage>
        <taxon>Bacteria</taxon>
        <taxon>Bacillati</taxon>
        <taxon>Actinomycetota</taxon>
        <taxon>Actinomycetes</taxon>
        <taxon>Pseudonocardiales</taxon>
        <taxon>Pseudonocardiaceae</taxon>
        <taxon>Amycolatopsis</taxon>
    </lineage>
</organism>
<dbReference type="RefSeq" id="WP_113695049.1">
    <property type="nucleotide sequence ID" value="NZ_CP015163.1"/>
</dbReference>
<evidence type="ECO:0000313" key="3">
    <source>
        <dbReference type="EMBL" id="AXB45815.1"/>
    </source>
</evidence>